<keyword evidence="10" id="KW-1185">Reference proteome</keyword>
<dbReference type="PANTHER" id="PTHR30047">
    <property type="entry name" value="HIGH-AFFINITY CHOLINE TRANSPORT PROTEIN-RELATED"/>
    <property type="match status" value="1"/>
</dbReference>
<evidence type="ECO:0000256" key="1">
    <source>
        <dbReference type="ARBA" id="ARBA00004651"/>
    </source>
</evidence>
<feature type="transmembrane region" description="Helical" evidence="8">
    <location>
        <begin position="54"/>
        <end position="74"/>
    </location>
</feature>
<feature type="transmembrane region" description="Helical" evidence="8">
    <location>
        <begin position="94"/>
        <end position="115"/>
    </location>
</feature>
<evidence type="ECO:0000313" key="9">
    <source>
        <dbReference type="EMBL" id="UQS24497.1"/>
    </source>
</evidence>
<evidence type="ECO:0000313" key="10">
    <source>
        <dbReference type="Proteomes" id="UP000830158"/>
    </source>
</evidence>
<evidence type="ECO:0000256" key="6">
    <source>
        <dbReference type="ARBA" id="ARBA00022989"/>
    </source>
</evidence>
<comment type="subcellular location">
    <subcellularLocation>
        <location evidence="1">Cell membrane</location>
        <topology evidence="1">Multi-pass membrane protein</topology>
    </subcellularLocation>
</comment>
<feature type="transmembrane region" description="Helical" evidence="8">
    <location>
        <begin position="234"/>
        <end position="255"/>
    </location>
</feature>
<dbReference type="RefSeq" id="WP_094008343.1">
    <property type="nucleotide sequence ID" value="NZ_CP091196.1"/>
</dbReference>
<dbReference type="EMBL" id="CP091196">
    <property type="protein sequence ID" value="UQS24497.1"/>
    <property type="molecule type" value="Genomic_DNA"/>
</dbReference>
<evidence type="ECO:0000256" key="8">
    <source>
        <dbReference type="SAM" id="Phobius"/>
    </source>
</evidence>
<organism evidence="9 10">
    <name type="scientific">Amycolatopsis thermalba</name>
    <dbReference type="NCBI Taxonomy" id="944492"/>
    <lineage>
        <taxon>Bacteria</taxon>
        <taxon>Bacillati</taxon>
        <taxon>Actinomycetota</taxon>
        <taxon>Actinomycetes</taxon>
        <taxon>Pseudonocardiales</taxon>
        <taxon>Pseudonocardiaceae</taxon>
        <taxon>Amycolatopsis</taxon>
    </lineage>
</organism>
<accession>A0ABY4NWT3</accession>
<feature type="transmembrane region" description="Helical" evidence="8">
    <location>
        <begin position="401"/>
        <end position="423"/>
    </location>
</feature>
<name>A0ABY4NWT3_9PSEU</name>
<feature type="transmembrane region" description="Helical" evidence="8">
    <location>
        <begin position="267"/>
        <end position="291"/>
    </location>
</feature>
<dbReference type="Pfam" id="PF02028">
    <property type="entry name" value="BCCT"/>
    <property type="match status" value="1"/>
</dbReference>
<reference evidence="9" key="1">
    <citation type="submission" date="2022-01" db="EMBL/GenBank/DDBJ databases">
        <title>PSI-footprinting approach for the identification of protein synthesis inhibitor producers.</title>
        <authorList>
            <person name="Handel F."/>
            <person name="Kulik A."/>
            <person name="Wex K.W."/>
            <person name="Berscheid A."/>
            <person name="Saur J.S."/>
            <person name="Winkler A."/>
            <person name="Wibberg D."/>
            <person name="Kalinowski J."/>
            <person name="Broetz-Oesterhelt H."/>
            <person name="Mast Y."/>
        </authorList>
    </citation>
    <scope>NUCLEOTIDE SEQUENCE</scope>
    <source>
        <strain evidence="9">KNN 49.3e</strain>
    </source>
</reference>
<evidence type="ECO:0000256" key="5">
    <source>
        <dbReference type="ARBA" id="ARBA00022692"/>
    </source>
</evidence>
<feature type="transmembrane region" description="Helical" evidence="8">
    <location>
        <begin position="150"/>
        <end position="170"/>
    </location>
</feature>
<dbReference type="NCBIfam" id="TIGR00842">
    <property type="entry name" value="bcct"/>
    <property type="match status" value="1"/>
</dbReference>
<protein>
    <submittedName>
        <fullName evidence="9">BCCT family transporter</fullName>
    </submittedName>
</protein>
<sequence>MALRRSGPRASGKLGSVFYVSVGICALFVVWASVFTENLTTVSSMALDWLTGGFGWAYLVVSLAMLLFLVYLACSRHGRGRLGGPGDRPEFSRWSWYAMILAAVMGVGLISYGVAEPIAHFAAPPHDLAAPGSREAAVLALQYSYFDWGLHAWAIFGVFGLAIGFSTYRKGRRGLVSPMLRPVLGRRVDGWLGKAIDVLAIFSTMFGTTTSLGLGAVQMNSGLTTLWGVPSTTLVQVLIIVAVTGLFTLSAVTGVHKGIRFLSETTMGLAALLFVFLLAVGPTVFVVNLFVESVGAYADGFFGMSLKTSAFGDLPWMQSWTYFMMAWWISWGAFVGVFLARISRGRTIREFVVAVLAVPSTVFFAWFAVFGGSAIERDYFHGADIAGSSAGDAIFATLGQFPLAGVTSFVAIVLVALFFVSGADANTYVLAMLSSHGVERPKRAVLVVWGVLTGVTAVVLLLAGGLNALQTTVIITSAPFVVLLVLLAVSFWKELRAEPREEVLAEELETELERTPVS</sequence>
<feature type="transmembrane region" description="Helical" evidence="8">
    <location>
        <begin position="12"/>
        <end position="34"/>
    </location>
</feature>
<gene>
    <name evidence="9" type="ORF">L1857_17555</name>
</gene>
<evidence type="ECO:0000256" key="2">
    <source>
        <dbReference type="ARBA" id="ARBA00005658"/>
    </source>
</evidence>
<keyword evidence="5 8" id="KW-0812">Transmembrane</keyword>
<keyword evidence="3" id="KW-0813">Transport</keyword>
<comment type="similarity">
    <text evidence="2">Belongs to the BCCT transporter (TC 2.A.15) family.</text>
</comment>
<evidence type="ECO:0000256" key="3">
    <source>
        <dbReference type="ARBA" id="ARBA00022448"/>
    </source>
</evidence>
<evidence type="ECO:0000256" key="7">
    <source>
        <dbReference type="ARBA" id="ARBA00023136"/>
    </source>
</evidence>
<keyword evidence="4" id="KW-1003">Cell membrane</keyword>
<feature type="transmembrane region" description="Helical" evidence="8">
    <location>
        <begin position="320"/>
        <end position="339"/>
    </location>
</feature>
<keyword evidence="6 8" id="KW-1133">Transmembrane helix</keyword>
<evidence type="ECO:0000256" key="4">
    <source>
        <dbReference type="ARBA" id="ARBA00022475"/>
    </source>
</evidence>
<dbReference type="InterPro" id="IPR000060">
    <property type="entry name" value="BCCT_transptr"/>
</dbReference>
<feature type="transmembrane region" description="Helical" evidence="8">
    <location>
        <begin position="351"/>
        <end position="370"/>
    </location>
</feature>
<feature type="transmembrane region" description="Helical" evidence="8">
    <location>
        <begin position="444"/>
        <end position="466"/>
    </location>
</feature>
<dbReference type="PANTHER" id="PTHR30047:SF7">
    <property type="entry name" value="HIGH-AFFINITY CHOLINE TRANSPORT PROTEIN"/>
    <property type="match status" value="1"/>
</dbReference>
<proteinExistence type="inferred from homology"/>
<feature type="transmembrane region" description="Helical" evidence="8">
    <location>
        <begin position="472"/>
        <end position="492"/>
    </location>
</feature>
<dbReference type="Proteomes" id="UP000830158">
    <property type="component" value="Chromosome"/>
</dbReference>
<feature type="transmembrane region" description="Helical" evidence="8">
    <location>
        <begin position="191"/>
        <end position="214"/>
    </location>
</feature>
<keyword evidence="7 8" id="KW-0472">Membrane</keyword>